<proteinExistence type="predicted"/>
<comment type="caution">
    <text evidence="2">The sequence shown here is derived from an EMBL/GenBank/DDBJ whole genome shotgun (WGS) entry which is preliminary data.</text>
</comment>
<reference evidence="3" key="1">
    <citation type="journal article" date="2019" name="Int. J. Syst. Evol. Microbiol.">
        <title>The Global Catalogue of Microorganisms (GCM) 10K type strain sequencing project: providing services to taxonomists for standard genome sequencing and annotation.</title>
        <authorList>
            <consortium name="The Broad Institute Genomics Platform"/>
            <consortium name="The Broad Institute Genome Sequencing Center for Infectious Disease"/>
            <person name="Wu L."/>
            <person name="Ma J."/>
        </authorList>
    </citation>
    <scope>NUCLEOTIDE SEQUENCE [LARGE SCALE GENOMIC DNA]</scope>
    <source>
        <strain evidence="3">CECT 7297</strain>
    </source>
</reference>
<organism evidence="2 3">
    <name type="scientific">Marinobacter lacisalsi</name>
    <dbReference type="NCBI Taxonomy" id="475979"/>
    <lineage>
        <taxon>Bacteria</taxon>
        <taxon>Pseudomonadati</taxon>
        <taxon>Pseudomonadota</taxon>
        <taxon>Gammaproteobacteria</taxon>
        <taxon>Pseudomonadales</taxon>
        <taxon>Marinobacteraceae</taxon>
        <taxon>Marinobacter</taxon>
    </lineage>
</organism>
<keyword evidence="3" id="KW-1185">Reference proteome</keyword>
<evidence type="ECO:0000259" key="1">
    <source>
        <dbReference type="Pfam" id="PF09037"/>
    </source>
</evidence>
<dbReference type="Pfam" id="PF09037">
    <property type="entry name" value="Sulphotransf"/>
    <property type="match status" value="1"/>
</dbReference>
<dbReference type="RefSeq" id="WP_379886013.1">
    <property type="nucleotide sequence ID" value="NZ_JBHSDI010000008.1"/>
</dbReference>
<dbReference type="EMBL" id="JBHSDI010000008">
    <property type="protein sequence ID" value="MFC4258491.1"/>
    <property type="molecule type" value="Genomic_DNA"/>
</dbReference>
<dbReference type="InterPro" id="IPR015124">
    <property type="entry name" value="Stf0"/>
</dbReference>
<evidence type="ECO:0000313" key="2">
    <source>
        <dbReference type="EMBL" id="MFC4258491.1"/>
    </source>
</evidence>
<protein>
    <submittedName>
        <fullName evidence="2">Stf0 family sulfotransferase</fullName>
    </submittedName>
</protein>
<dbReference type="Gene3D" id="3.40.50.300">
    <property type="entry name" value="P-loop containing nucleotide triphosphate hydrolases"/>
    <property type="match status" value="1"/>
</dbReference>
<gene>
    <name evidence="2" type="ORF">ACFOZ5_05500</name>
</gene>
<dbReference type="SUPFAM" id="SSF52540">
    <property type="entry name" value="P-loop containing nucleoside triphosphate hydrolases"/>
    <property type="match status" value="1"/>
</dbReference>
<dbReference type="PIRSF" id="PIRSF021497">
    <property type="entry name" value="Sulphotransferase_Stf0"/>
    <property type="match status" value="1"/>
</dbReference>
<evidence type="ECO:0000313" key="3">
    <source>
        <dbReference type="Proteomes" id="UP001595798"/>
    </source>
</evidence>
<sequence>MQRHLHEDQFSEQHDFPANTPIEKTLVVASTPRCGSHMLGYQLYETGAFGFPLEYANHRNLRKWKQRFEEEDTRAIFQNLKALRTSPNGVFSMKLHYSHLDVVGGIDQVLKDFPNPHFVILTRNNHLKQAVSYSIARQTGVWFAGMQATTTDPQYDFEDIDHCLRETLRDNAAWRYVLASRGCRYIHMSFEEVRSDPHAAIQRVADFMGVEVSPDQFPAQEATEKQSNTLNKEWLERYLQDCQSGSELFPSTDPGIAQRVKRKLVGVMKAG</sequence>
<feature type="domain" description="Sulphotransferase Stf0" evidence="1">
    <location>
        <begin position="27"/>
        <end position="241"/>
    </location>
</feature>
<dbReference type="InterPro" id="IPR024628">
    <property type="entry name" value="Sulfotransferase_Stf0_dom"/>
</dbReference>
<accession>A0ABV8QG33</accession>
<dbReference type="Proteomes" id="UP001595798">
    <property type="component" value="Unassembled WGS sequence"/>
</dbReference>
<name>A0ABV8QG33_9GAMM</name>
<dbReference type="InterPro" id="IPR027417">
    <property type="entry name" value="P-loop_NTPase"/>
</dbReference>